<evidence type="ECO:0000313" key="4">
    <source>
        <dbReference type="Proteomes" id="UP000037178"/>
    </source>
</evidence>
<accession>A0A0J9ED39</accession>
<feature type="transmembrane region" description="Helical" evidence="2">
    <location>
        <begin position="64"/>
        <end position="83"/>
    </location>
</feature>
<evidence type="ECO:0000256" key="2">
    <source>
        <dbReference type="SAM" id="Phobius"/>
    </source>
</evidence>
<protein>
    <submittedName>
        <fullName evidence="3">Uncharacterized protein</fullName>
    </submittedName>
</protein>
<keyword evidence="2" id="KW-0812">Transmembrane</keyword>
<keyword evidence="4" id="KW-1185">Reference proteome</keyword>
<dbReference type="InterPro" id="IPR011047">
    <property type="entry name" value="Quinoprotein_ADH-like_sf"/>
</dbReference>
<name>A0A0J9ED39_9RHOB</name>
<evidence type="ECO:0000256" key="1">
    <source>
        <dbReference type="SAM" id="Coils"/>
    </source>
</evidence>
<dbReference type="STRING" id="1675527.AIOL_000765"/>
<keyword evidence="2" id="KW-1133">Transmembrane helix</keyword>
<dbReference type="InterPro" id="IPR015943">
    <property type="entry name" value="WD40/YVTN_repeat-like_dom_sf"/>
</dbReference>
<keyword evidence="1" id="KW-0175">Coiled coil</keyword>
<dbReference type="EMBL" id="LFTY01000001">
    <property type="protein sequence ID" value="KMW60601.1"/>
    <property type="molecule type" value="Genomic_DNA"/>
</dbReference>
<organism evidence="3 4">
    <name type="scientific">Candidatus Rhodobacter oscarellae</name>
    <dbReference type="NCBI Taxonomy" id="1675527"/>
    <lineage>
        <taxon>Bacteria</taxon>
        <taxon>Pseudomonadati</taxon>
        <taxon>Pseudomonadota</taxon>
        <taxon>Alphaproteobacteria</taxon>
        <taxon>Rhodobacterales</taxon>
        <taxon>Rhodobacter group</taxon>
        <taxon>Rhodobacter</taxon>
    </lineage>
</organism>
<dbReference type="AlphaFoldDB" id="A0A0J9ED39"/>
<proteinExistence type="predicted"/>
<reference evidence="3 4" key="1">
    <citation type="submission" date="2015-06" db="EMBL/GenBank/DDBJ databases">
        <title>Draft genome sequence of an Alphaproteobacteria species associated to the Mediterranean sponge Oscarella lobularis.</title>
        <authorList>
            <person name="Jourda C."/>
            <person name="Santini S."/>
            <person name="Claverie J.-M."/>
        </authorList>
    </citation>
    <scope>NUCLEOTIDE SEQUENCE [LARGE SCALE GENOMIC DNA]</scope>
    <source>
        <strain evidence="3">IGS</strain>
    </source>
</reference>
<dbReference type="Proteomes" id="UP000037178">
    <property type="component" value="Unassembled WGS sequence"/>
</dbReference>
<keyword evidence="2" id="KW-0472">Membrane</keyword>
<dbReference type="PATRIC" id="fig|1675527.3.peg.822"/>
<dbReference type="Gene3D" id="2.130.10.10">
    <property type="entry name" value="YVTN repeat-like/Quinoprotein amine dehydrogenase"/>
    <property type="match status" value="1"/>
</dbReference>
<comment type="caution">
    <text evidence="3">The sequence shown here is derived from an EMBL/GenBank/DDBJ whole genome shotgun (WGS) entry which is preliminary data.</text>
</comment>
<feature type="coiled-coil region" evidence="1">
    <location>
        <begin position="12"/>
        <end position="39"/>
    </location>
</feature>
<dbReference type="SUPFAM" id="SSF50998">
    <property type="entry name" value="Quinoprotein alcohol dehydrogenase-like"/>
    <property type="match status" value="1"/>
</dbReference>
<sequence>MSTNYEDLPAQVRAQRRRKARLRAEWAAAEAENQTLIQEVTGAPDTQAIVRMTRRRGRAAETRAGWLFIGLVITILAGLIYYLGLPFFQNYVDGRVLTLRETRAAIAKVEEDLDTRLETVREDLAIALTDAFVRIPVPTGSGSEHYYALMPLDGGRVMVAGSHNTLLIYDPAHPEPIQRIDVPTGNRSDEYRAILPLDEGRVMIAGDDNALLIYDPAQAEPMQRIPLPVSSGFGYTALLPLDEDRVMLAGYPSTLLIYDPAQPEHIQQIPVPIGIGKLRFNALLPLDKGRVMVAGDWNMLLIYDPAKAEPIQRVPAPTGSIFEAYRALKRFDKSLNRLDSHRA</sequence>
<dbReference type="OrthoDB" id="9813892at2"/>
<dbReference type="RefSeq" id="WP_049641661.1">
    <property type="nucleotide sequence ID" value="NZ_LFTY01000001.1"/>
</dbReference>
<evidence type="ECO:0000313" key="3">
    <source>
        <dbReference type="EMBL" id="KMW60601.1"/>
    </source>
</evidence>
<gene>
    <name evidence="3" type="ORF">AIOL_000765</name>
</gene>